<dbReference type="EMBL" id="JH993832">
    <property type="protein sequence ID" value="ELQ76673.1"/>
    <property type="molecule type" value="Genomic_DNA"/>
</dbReference>
<dbReference type="SUPFAM" id="SSF52954">
    <property type="entry name" value="Class II aaRS ABD-related"/>
    <property type="match status" value="1"/>
</dbReference>
<protein>
    <submittedName>
        <fullName evidence="2">Putative Brix domain protein</fullName>
    </submittedName>
</protein>
<gene>
    <name evidence="2" type="ORF">THOM_0392</name>
</gene>
<dbReference type="InterPro" id="IPR007109">
    <property type="entry name" value="Brix"/>
</dbReference>
<dbReference type="OMA" id="RMFEPNT"/>
<dbReference type="SMART" id="SM00879">
    <property type="entry name" value="Brix"/>
    <property type="match status" value="1"/>
</dbReference>
<accession>L7JZ09</accession>
<organism evidence="2 3">
    <name type="scientific">Trachipleistophora hominis</name>
    <name type="common">Microsporidian parasite</name>
    <dbReference type="NCBI Taxonomy" id="72359"/>
    <lineage>
        <taxon>Eukaryota</taxon>
        <taxon>Fungi</taxon>
        <taxon>Fungi incertae sedis</taxon>
        <taxon>Microsporidia</taxon>
        <taxon>Pleistophoridae</taxon>
        <taxon>Trachipleistophora</taxon>
    </lineage>
</organism>
<dbReference type="AlphaFoldDB" id="L7JZ09"/>
<dbReference type="GO" id="GO:0019843">
    <property type="term" value="F:rRNA binding"/>
    <property type="evidence" value="ECO:0007669"/>
    <property type="project" value="InterPro"/>
</dbReference>
<feature type="domain" description="Brix" evidence="1">
    <location>
        <begin position="8"/>
        <end position="187"/>
    </location>
</feature>
<keyword evidence="3" id="KW-1185">Reference proteome</keyword>
<sequence length="190" mass="22205">MVENEEHEIKFVVRYGKVSKKTKVLLTSIKRMFEPNTNTKFNETNKFDLKLYKKLAEMYPIDIFIVLKESKSGVHIKICKANEQTSVYLQVIAFDAYSVNGNYKSDALLTFNGFDEDDAFRKLFGKQHFKNVDSVERVINFTKNNELIYVRHYKIIKTEGRCVKIGLKEVGPKIQMKYVKTDESSLGEHW</sequence>
<dbReference type="Proteomes" id="UP000011185">
    <property type="component" value="Unassembled WGS sequence"/>
</dbReference>
<dbReference type="Pfam" id="PF04427">
    <property type="entry name" value="Brix"/>
    <property type="match status" value="1"/>
</dbReference>
<dbReference type="HOGENOM" id="CLU_109938_0_0_1"/>
<dbReference type="STRING" id="72359.L7JZ09"/>
<dbReference type="GO" id="GO:0006364">
    <property type="term" value="P:rRNA processing"/>
    <property type="evidence" value="ECO:0007669"/>
    <property type="project" value="InterPro"/>
</dbReference>
<proteinExistence type="predicted"/>
<dbReference type="VEuPathDB" id="MicrosporidiaDB:THOM_0392"/>
<evidence type="ECO:0000259" key="1">
    <source>
        <dbReference type="PROSITE" id="PS50833"/>
    </source>
</evidence>
<evidence type="ECO:0000313" key="2">
    <source>
        <dbReference type="EMBL" id="ELQ76673.1"/>
    </source>
</evidence>
<name>L7JZ09_TRAHO</name>
<dbReference type="InParanoid" id="L7JZ09"/>
<reference evidence="2 3" key="1">
    <citation type="journal article" date="2012" name="PLoS Pathog.">
        <title>The genome of the obligate intracellular parasite Trachipleistophora hominis: new insights into microsporidian genome dynamics and reductive evolution.</title>
        <authorList>
            <person name="Heinz E."/>
            <person name="Williams T.A."/>
            <person name="Nakjang S."/>
            <person name="Noel C.J."/>
            <person name="Swan D.C."/>
            <person name="Goldberg A.V."/>
            <person name="Harris S.R."/>
            <person name="Weinmaier T."/>
            <person name="Markert S."/>
            <person name="Becher D."/>
            <person name="Bernhardt J."/>
            <person name="Dagan T."/>
            <person name="Hacker C."/>
            <person name="Lucocq J.M."/>
            <person name="Schweder T."/>
            <person name="Rattei T."/>
            <person name="Hall N."/>
            <person name="Hirt R.P."/>
            <person name="Embley T.M."/>
        </authorList>
    </citation>
    <scope>NUCLEOTIDE SEQUENCE [LARGE SCALE GENOMIC DNA]</scope>
</reference>
<dbReference type="PROSITE" id="PS50833">
    <property type="entry name" value="BRIX"/>
    <property type="match status" value="1"/>
</dbReference>
<dbReference type="OrthoDB" id="264354at2759"/>
<evidence type="ECO:0000313" key="3">
    <source>
        <dbReference type="Proteomes" id="UP000011185"/>
    </source>
</evidence>